<gene>
    <name evidence="1" type="ORF">FN960_09340</name>
</gene>
<evidence type="ECO:0000313" key="2">
    <source>
        <dbReference type="Proteomes" id="UP000318521"/>
    </source>
</evidence>
<sequence length="259" mass="30041">MNTEELQELKARQCENGCLTIYLNTNQTQVDQKKGEWKIRLKNGLKKLEEYLDSSSQEEMKTYKKISKIAEEQILNVQTSMPRSLLFIGSNDGDWILKKLQVTVENDFRWERQPALEQLEQKMTDFPKAGILLIQKQDVVAIETSLGEVENESTYCWDAESEDWKMYQGSGSSERVGAAIQKDQFDQRFDANQQRWYKQLAQKVQKKAKKNGWNGIYLVGSPDTTSEFEKQLTLNNVEVIKKNLTKLKSHQIIDELFAS</sequence>
<dbReference type="OrthoDB" id="5241360at2"/>
<name>A0A553ZYN5_9BACI</name>
<keyword evidence="2" id="KW-1185">Reference proteome</keyword>
<dbReference type="EMBL" id="VLXZ01000005">
    <property type="protein sequence ID" value="TSB46558.1"/>
    <property type="molecule type" value="Genomic_DNA"/>
</dbReference>
<dbReference type="AlphaFoldDB" id="A0A553ZYN5"/>
<organism evidence="1 2">
    <name type="scientific">Alkalicoccobacillus porphyridii</name>
    <dbReference type="NCBI Taxonomy" id="2597270"/>
    <lineage>
        <taxon>Bacteria</taxon>
        <taxon>Bacillati</taxon>
        <taxon>Bacillota</taxon>
        <taxon>Bacilli</taxon>
        <taxon>Bacillales</taxon>
        <taxon>Bacillaceae</taxon>
        <taxon>Alkalicoccobacillus</taxon>
    </lineage>
</organism>
<proteinExistence type="predicted"/>
<accession>A0A553ZYN5</accession>
<protein>
    <recommendedName>
        <fullName evidence="3">Protein required for attachment to host cells</fullName>
    </recommendedName>
</protein>
<dbReference type="InterPro" id="IPR040983">
    <property type="entry name" value="Bact_RF_family5"/>
</dbReference>
<dbReference type="RefSeq" id="WP_143848455.1">
    <property type="nucleotide sequence ID" value="NZ_VLXZ01000005.1"/>
</dbReference>
<evidence type="ECO:0000313" key="1">
    <source>
        <dbReference type="EMBL" id="TSB46558.1"/>
    </source>
</evidence>
<dbReference type="Pfam" id="PF18846">
    <property type="entry name" value="baeRF_family5"/>
    <property type="match status" value="1"/>
</dbReference>
<comment type="caution">
    <text evidence="1">The sequence shown here is derived from an EMBL/GenBank/DDBJ whole genome shotgun (WGS) entry which is preliminary data.</text>
</comment>
<evidence type="ECO:0008006" key="3">
    <source>
        <dbReference type="Google" id="ProtNLM"/>
    </source>
</evidence>
<reference evidence="1 2" key="1">
    <citation type="submission" date="2019-07" db="EMBL/GenBank/DDBJ databases">
        <authorList>
            <person name="Park Y.J."/>
            <person name="Jeong S.E."/>
            <person name="Jung H.S."/>
        </authorList>
    </citation>
    <scope>NUCLEOTIDE SEQUENCE [LARGE SCALE GENOMIC DNA]</scope>
    <source>
        <strain evidence="2">P16(2019)</strain>
    </source>
</reference>
<dbReference type="Proteomes" id="UP000318521">
    <property type="component" value="Unassembled WGS sequence"/>
</dbReference>